<keyword evidence="6" id="KW-1185">Reference proteome</keyword>
<dbReference type="WBParaSite" id="PgR030_g096_t01">
    <property type="protein sequence ID" value="PgR030_g096_t01"/>
    <property type="gene ID" value="PgR030_g096"/>
</dbReference>
<evidence type="ECO:0000256" key="4">
    <source>
        <dbReference type="ARBA" id="ARBA00023136"/>
    </source>
</evidence>
<dbReference type="GO" id="GO:0005765">
    <property type="term" value="C:lysosomal membrane"/>
    <property type="evidence" value="ECO:0007669"/>
    <property type="project" value="TreeGrafter"/>
</dbReference>
<evidence type="ECO:0000256" key="2">
    <source>
        <dbReference type="ARBA" id="ARBA00022692"/>
    </source>
</evidence>
<reference evidence="7" key="1">
    <citation type="submission" date="2022-11" db="UniProtKB">
        <authorList>
            <consortium name="WormBaseParasite"/>
        </authorList>
    </citation>
    <scope>IDENTIFICATION</scope>
</reference>
<feature type="transmembrane region" description="Helical" evidence="5">
    <location>
        <begin position="80"/>
        <end position="101"/>
    </location>
</feature>
<keyword evidence="4 5" id="KW-0472">Membrane</keyword>
<name>A0A915B8T3_PARUN</name>
<dbReference type="GO" id="GO:0012505">
    <property type="term" value="C:endomembrane system"/>
    <property type="evidence" value="ECO:0007669"/>
    <property type="project" value="UniProtKB-SubCell"/>
</dbReference>
<protein>
    <submittedName>
        <fullName evidence="7">Uncharacterized protein</fullName>
    </submittedName>
</protein>
<comment type="subcellular location">
    <subcellularLocation>
        <location evidence="1">Endomembrane system</location>
        <topology evidence="1">Multi-pass membrane protein</topology>
    </subcellularLocation>
</comment>
<keyword evidence="2 5" id="KW-0812">Transmembrane</keyword>
<evidence type="ECO:0000313" key="6">
    <source>
        <dbReference type="Proteomes" id="UP000887569"/>
    </source>
</evidence>
<evidence type="ECO:0000256" key="1">
    <source>
        <dbReference type="ARBA" id="ARBA00004127"/>
    </source>
</evidence>
<dbReference type="Proteomes" id="UP000887569">
    <property type="component" value="Unplaced"/>
</dbReference>
<feature type="transmembrane region" description="Helical" evidence="5">
    <location>
        <begin position="157"/>
        <end position="179"/>
    </location>
</feature>
<evidence type="ECO:0000256" key="3">
    <source>
        <dbReference type="ARBA" id="ARBA00022989"/>
    </source>
</evidence>
<accession>A0A915B8T3</accession>
<dbReference type="AlphaFoldDB" id="A0A915B8T3"/>
<feature type="transmembrane region" description="Helical" evidence="5">
    <location>
        <begin position="56"/>
        <end position="74"/>
    </location>
</feature>
<feature type="transmembrane region" description="Helical" evidence="5">
    <location>
        <begin position="108"/>
        <end position="137"/>
    </location>
</feature>
<proteinExistence type="predicted"/>
<sequence length="221" mass="24076">CEAGRSTHSCSVRTCAHSESDMTILAGVMSPPKFDPDNPKYRCACSLVHTLLGTKIIAMLLIASTSLYTIDVIYKGKFDLYLLLITVAVFCVFLTLAAGAFCERKGLLIPFIVLQSAFTCMLSIVFIFLSATIFASYLSADSPRINVSDIPTSDLPLLALVNVTIAISIAIHCWVLSVVTRLYAFLSDRERIVTTPIIAPGFDEVVKRINESLTTRQNGSA</sequence>
<dbReference type="InterPro" id="IPR051115">
    <property type="entry name" value="LAPTM_transporter"/>
</dbReference>
<keyword evidence="3 5" id="KW-1133">Transmembrane helix</keyword>
<evidence type="ECO:0000256" key="5">
    <source>
        <dbReference type="SAM" id="Phobius"/>
    </source>
</evidence>
<organism evidence="6 7">
    <name type="scientific">Parascaris univalens</name>
    <name type="common">Nematode worm</name>
    <dbReference type="NCBI Taxonomy" id="6257"/>
    <lineage>
        <taxon>Eukaryota</taxon>
        <taxon>Metazoa</taxon>
        <taxon>Ecdysozoa</taxon>
        <taxon>Nematoda</taxon>
        <taxon>Chromadorea</taxon>
        <taxon>Rhabditida</taxon>
        <taxon>Spirurina</taxon>
        <taxon>Ascaridomorpha</taxon>
        <taxon>Ascaridoidea</taxon>
        <taxon>Ascarididae</taxon>
        <taxon>Parascaris</taxon>
    </lineage>
</organism>
<dbReference type="PANTHER" id="PTHR12479">
    <property type="entry name" value="LYSOSOMAL-ASSOCIATED TRANSMEMBRANE PROTEIN"/>
    <property type="match status" value="1"/>
</dbReference>
<evidence type="ECO:0000313" key="7">
    <source>
        <dbReference type="WBParaSite" id="PgR030_g096_t01"/>
    </source>
</evidence>
<dbReference type="PANTHER" id="PTHR12479:SF10">
    <property type="entry name" value="LYSOSOMAL-ASSOCIATED TRANSMEMBRANE PROTEIN"/>
    <property type="match status" value="1"/>
</dbReference>